<dbReference type="SUPFAM" id="SSF52540">
    <property type="entry name" value="P-loop containing nucleoside triphosphate hydrolases"/>
    <property type="match status" value="1"/>
</dbReference>
<dbReference type="InterPro" id="IPR027417">
    <property type="entry name" value="P-loop_NTPase"/>
</dbReference>
<comment type="caution">
    <text evidence="2">The sequence shown here is derived from an EMBL/GenBank/DDBJ whole genome shotgun (WGS) entry which is preliminary data.</text>
</comment>
<dbReference type="CDD" id="cd00009">
    <property type="entry name" value="AAA"/>
    <property type="match status" value="1"/>
</dbReference>
<dbReference type="AlphaFoldDB" id="A0A2H0LSY4"/>
<feature type="domain" description="AAA+ ATPase" evidence="1">
    <location>
        <begin position="16"/>
        <end position="157"/>
    </location>
</feature>
<gene>
    <name evidence="2" type="ORF">COV74_00175</name>
</gene>
<reference evidence="2 3" key="1">
    <citation type="submission" date="2017-09" db="EMBL/GenBank/DDBJ databases">
        <title>Depth-based differentiation of microbial function through sediment-hosted aquifers and enrichment of novel symbionts in the deep terrestrial subsurface.</title>
        <authorList>
            <person name="Probst A.J."/>
            <person name="Ladd B."/>
            <person name="Jarett J.K."/>
            <person name="Geller-Mcgrath D.E."/>
            <person name="Sieber C.M."/>
            <person name="Emerson J.B."/>
            <person name="Anantharaman K."/>
            <person name="Thomas B.C."/>
            <person name="Malmstrom R."/>
            <person name="Stieglmeier M."/>
            <person name="Klingl A."/>
            <person name="Woyke T."/>
            <person name="Ryan C.M."/>
            <person name="Banfield J.F."/>
        </authorList>
    </citation>
    <scope>NUCLEOTIDE SEQUENCE [LARGE SCALE GENOMIC DNA]</scope>
    <source>
        <strain evidence="2">CG11_big_fil_rev_8_21_14_0_20_45_26</strain>
    </source>
</reference>
<dbReference type="Gene3D" id="3.40.50.300">
    <property type="entry name" value="P-loop containing nucleotide triphosphate hydrolases"/>
    <property type="match status" value="1"/>
</dbReference>
<accession>A0A2H0LSY4</accession>
<evidence type="ECO:0000259" key="1">
    <source>
        <dbReference type="SMART" id="SM00382"/>
    </source>
</evidence>
<proteinExistence type="predicted"/>
<evidence type="ECO:0000313" key="2">
    <source>
        <dbReference type="EMBL" id="PIQ87522.1"/>
    </source>
</evidence>
<name>A0A2H0LSY4_9BACT</name>
<dbReference type="Pfam" id="PF07728">
    <property type="entry name" value="AAA_5"/>
    <property type="match status" value="1"/>
</dbReference>
<sequence length="346" mass="38889">MNTAHLTKVLKQCFKAGVTPLVWGPHGIGKSQIVQSLANELEFGFVDLRLGQMEVGDLIGLPAKEDGRTVWLKPGWFPREKTEGILFLDELNRARLDVLQAIFQLVLEGRLHTHLLPAGWKIVCAANPSGSEYFVNELDPALLDRFLHIQFRPEVSEWIGWGKETGKIRSEVSDLIARYPHLLGHQTSDPVIEILPSPRSWEMLSRVLEGLEDELWFECAMGLVGREAAVAFLESLKRESETPVRAEAVLSGYPKVKAKVRKYSQGKKVRLDLLRITGDELLRILAKEGKAKEMSESEKKHLAAFLDDLPVDLAFALVKELAKIPEINKFLLTQEKFAEKLAQAAQ</sequence>
<dbReference type="SMART" id="SM00382">
    <property type="entry name" value="AAA"/>
    <property type="match status" value="1"/>
</dbReference>
<dbReference type="InterPro" id="IPR011704">
    <property type="entry name" value="ATPase_dyneun-rel_AAA"/>
</dbReference>
<dbReference type="GO" id="GO:0005524">
    <property type="term" value="F:ATP binding"/>
    <property type="evidence" value="ECO:0007669"/>
    <property type="project" value="InterPro"/>
</dbReference>
<evidence type="ECO:0000313" key="3">
    <source>
        <dbReference type="Proteomes" id="UP000230859"/>
    </source>
</evidence>
<dbReference type="InterPro" id="IPR003593">
    <property type="entry name" value="AAA+_ATPase"/>
</dbReference>
<dbReference type="Proteomes" id="UP000230859">
    <property type="component" value="Unassembled WGS sequence"/>
</dbReference>
<organism evidence="2 3">
    <name type="scientific">Candidatus Abzuiibacterium crystallinum</name>
    <dbReference type="NCBI Taxonomy" id="1974748"/>
    <lineage>
        <taxon>Bacteria</taxon>
        <taxon>Pseudomonadati</taxon>
        <taxon>Candidatus Omnitrophota</taxon>
        <taxon>Candidatus Abzuiibacterium</taxon>
    </lineage>
</organism>
<dbReference type="GO" id="GO:0016887">
    <property type="term" value="F:ATP hydrolysis activity"/>
    <property type="evidence" value="ECO:0007669"/>
    <property type="project" value="InterPro"/>
</dbReference>
<dbReference type="EMBL" id="PCVY01000003">
    <property type="protein sequence ID" value="PIQ87522.1"/>
    <property type="molecule type" value="Genomic_DNA"/>
</dbReference>
<protein>
    <recommendedName>
        <fullName evidence="1">AAA+ ATPase domain-containing protein</fullName>
    </recommendedName>
</protein>